<dbReference type="STRING" id="104421.E2AIL2"/>
<dbReference type="InterPro" id="IPR015943">
    <property type="entry name" value="WD40/YVTN_repeat-like_dom_sf"/>
</dbReference>
<dbReference type="PANTHER" id="PTHR24098">
    <property type="entry name" value="OUTER SEGMENT 5"/>
    <property type="match status" value="1"/>
</dbReference>
<gene>
    <name evidence="3" type="ORF">EAG_04602</name>
</gene>
<dbReference type="InParanoid" id="E2AIL2"/>
<dbReference type="SUPFAM" id="SSF50978">
    <property type="entry name" value="WD40 repeat-like"/>
    <property type="match status" value="1"/>
</dbReference>
<feature type="domain" description="IFT80 second beta-propeller" evidence="2">
    <location>
        <begin position="185"/>
        <end position="268"/>
    </location>
</feature>
<sequence length="268" mass="29793">GQYHLVNKNGRIEKSVNAHKGAMIVGRWSNDDSALLTAGEDALIKIWSRSGMLRSTIIKTNLPILTSSWSPDCSTILYSQGANLILQPLNSNSKSHKVWDANNNQLLYSSGIGDYPITAISWCPSGNYFAVGSFNTIKLCDKNGWLHSVEKVNTGSIYSIAWSSDSTQVAMACGNGKLLTGHIIDRRLEWDNYEATLIKRKMIEIRDIGNEVHEILEISDRVVHLEFGFGHLVVTTLAQCHIYSVTNWNTPAIFNLKRSISTILLAEK</sequence>
<dbReference type="PANTHER" id="PTHR24098:SF0">
    <property type="entry name" value="OUTER SEGMENT 5"/>
    <property type="match status" value="1"/>
</dbReference>
<dbReference type="PROSITE" id="PS50082">
    <property type="entry name" value="WD_REPEATS_2"/>
    <property type="match status" value="1"/>
</dbReference>
<accession>E2AIL2</accession>
<proteinExistence type="predicted"/>
<keyword evidence="3" id="KW-0282">Flagellum</keyword>
<dbReference type="Gene3D" id="2.130.10.10">
    <property type="entry name" value="YVTN repeat-like/Quinoprotein amine dehydrogenase"/>
    <property type="match status" value="1"/>
</dbReference>
<evidence type="ECO:0000313" key="3">
    <source>
        <dbReference type="EMBL" id="EFN66733.1"/>
    </source>
</evidence>
<keyword evidence="1" id="KW-0853">WD repeat</keyword>
<dbReference type="InterPro" id="IPR036322">
    <property type="entry name" value="WD40_repeat_dom_sf"/>
</dbReference>
<evidence type="ECO:0000256" key="1">
    <source>
        <dbReference type="PROSITE-ProRule" id="PRU00221"/>
    </source>
</evidence>
<keyword evidence="3" id="KW-0969">Cilium</keyword>
<dbReference type="PROSITE" id="PS50294">
    <property type="entry name" value="WD_REPEATS_REGION"/>
    <property type="match status" value="1"/>
</dbReference>
<protein>
    <submittedName>
        <fullName evidence="3">Intraflagellar transport protein 80-like protein</fullName>
    </submittedName>
</protein>
<evidence type="ECO:0000259" key="2">
    <source>
        <dbReference type="Pfam" id="PF23335"/>
    </source>
</evidence>
<keyword evidence="3" id="KW-0966">Cell projection</keyword>
<dbReference type="EMBL" id="GL439822">
    <property type="protein sequence ID" value="EFN66733.1"/>
    <property type="molecule type" value="Genomic_DNA"/>
</dbReference>
<name>E2AIL2_CAMFO</name>
<dbReference type="InterPro" id="IPR001680">
    <property type="entry name" value="WD40_rpt"/>
</dbReference>
<feature type="non-terminal residue" evidence="3">
    <location>
        <position position="1"/>
    </location>
</feature>
<dbReference type="SMART" id="SM00320">
    <property type="entry name" value="WD40"/>
    <property type="match status" value="3"/>
</dbReference>
<dbReference type="AlphaFoldDB" id="E2AIL2"/>
<evidence type="ECO:0000313" key="4">
    <source>
        <dbReference type="Proteomes" id="UP000000311"/>
    </source>
</evidence>
<reference evidence="3 4" key="1">
    <citation type="journal article" date="2010" name="Science">
        <title>Genomic comparison of the ants Camponotus floridanus and Harpegnathos saltator.</title>
        <authorList>
            <person name="Bonasio R."/>
            <person name="Zhang G."/>
            <person name="Ye C."/>
            <person name="Mutti N.S."/>
            <person name="Fang X."/>
            <person name="Qin N."/>
            <person name="Donahue G."/>
            <person name="Yang P."/>
            <person name="Li Q."/>
            <person name="Li C."/>
            <person name="Zhang P."/>
            <person name="Huang Z."/>
            <person name="Berger S.L."/>
            <person name="Reinberg D."/>
            <person name="Wang J."/>
            <person name="Liebig J."/>
        </authorList>
    </citation>
    <scope>NUCLEOTIDE SEQUENCE [LARGE SCALE GENOMIC DNA]</scope>
    <source>
        <strain evidence="4">C129</strain>
    </source>
</reference>
<dbReference type="GO" id="GO:0030992">
    <property type="term" value="C:intraciliary transport particle B"/>
    <property type="evidence" value="ECO:0007669"/>
    <property type="project" value="TreeGrafter"/>
</dbReference>
<dbReference type="OrthoDB" id="408728at2759"/>
<dbReference type="Pfam" id="PF00400">
    <property type="entry name" value="WD40"/>
    <property type="match status" value="2"/>
</dbReference>
<organism evidence="4">
    <name type="scientific">Camponotus floridanus</name>
    <name type="common">Florida carpenter ant</name>
    <dbReference type="NCBI Taxonomy" id="104421"/>
    <lineage>
        <taxon>Eukaryota</taxon>
        <taxon>Metazoa</taxon>
        <taxon>Ecdysozoa</taxon>
        <taxon>Arthropoda</taxon>
        <taxon>Hexapoda</taxon>
        <taxon>Insecta</taxon>
        <taxon>Pterygota</taxon>
        <taxon>Neoptera</taxon>
        <taxon>Endopterygota</taxon>
        <taxon>Hymenoptera</taxon>
        <taxon>Apocrita</taxon>
        <taxon>Aculeata</taxon>
        <taxon>Formicoidea</taxon>
        <taxon>Formicidae</taxon>
        <taxon>Formicinae</taxon>
        <taxon>Camponotus</taxon>
    </lineage>
</organism>
<feature type="repeat" description="WD" evidence="1">
    <location>
        <begin position="16"/>
        <end position="48"/>
    </location>
</feature>
<keyword evidence="4" id="KW-1185">Reference proteome</keyword>
<dbReference type="GO" id="GO:0060271">
    <property type="term" value="P:cilium assembly"/>
    <property type="evidence" value="ECO:0007669"/>
    <property type="project" value="TreeGrafter"/>
</dbReference>
<dbReference type="GO" id="GO:0005929">
    <property type="term" value="C:cilium"/>
    <property type="evidence" value="ECO:0007669"/>
    <property type="project" value="TreeGrafter"/>
</dbReference>
<dbReference type="InterPro" id="IPR056456">
    <property type="entry name" value="Beta-prop_IFT80_2nd"/>
</dbReference>
<dbReference type="Pfam" id="PF23335">
    <property type="entry name" value="Beta-prop_IFT80_2nd"/>
    <property type="match status" value="1"/>
</dbReference>
<dbReference type="Proteomes" id="UP000000311">
    <property type="component" value="Unassembled WGS sequence"/>
</dbReference>